<dbReference type="InParanoid" id="B8C503"/>
<dbReference type="PANTHER" id="PTHR13582">
    <property type="entry name" value="M-PHASE PHOSPHOPROTEIN 6"/>
    <property type="match status" value="1"/>
</dbReference>
<name>B8C503_THAPS</name>
<dbReference type="GO" id="GO:0000460">
    <property type="term" value="P:maturation of 5.8S rRNA"/>
    <property type="evidence" value="ECO:0000318"/>
    <property type="project" value="GO_Central"/>
</dbReference>
<dbReference type="OMA" id="LAMKFMQ"/>
<dbReference type="eggNOG" id="ENOG502RWNY">
    <property type="taxonomic scope" value="Eukaryota"/>
</dbReference>
<feature type="compositionally biased region" description="Basic and acidic residues" evidence="1">
    <location>
        <begin position="80"/>
        <end position="98"/>
    </location>
</feature>
<accession>B8C503</accession>
<dbReference type="Pfam" id="PF10175">
    <property type="entry name" value="MPP6"/>
    <property type="match status" value="1"/>
</dbReference>
<evidence type="ECO:0000313" key="2">
    <source>
        <dbReference type="EMBL" id="EED91033.1"/>
    </source>
</evidence>
<dbReference type="KEGG" id="tps:THAPSDRAFT_5906"/>
<organism evidence="2 3">
    <name type="scientific">Thalassiosira pseudonana</name>
    <name type="common">Marine diatom</name>
    <name type="synonym">Cyclotella nana</name>
    <dbReference type="NCBI Taxonomy" id="35128"/>
    <lineage>
        <taxon>Eukaryota</taxon>
        <taxon>Sar</taxon>
        <taxon>Stramenopiles</taxon>
        <taxon>Ochrophyta</taxon>
        <taxon>Bacillariophyta</taxon>
        <taxon>Coscinodiscophyceae</taxon>
        <taxon>Thalassiosirophycidae</taxon>
        <taxon>Thalassiosirales</taxon>
        <taxon>Thalassiosiraceae</taxon>
        <taxon>Thalassiosira</taxon>
    </lineage>
</organism>
<gene>
    <name evidence="2" type="ORF">THAPSDRAFT_5906</name>
</gene>
<dbReference type="GeneID" id="7448383"/>
<feature type="compositionally biased region" description="Polar residues" evidence="1">
    <location>
        <begin position="19"/>
        <end position="46"/>
    </location>
</feature>
<evidence type="ECO:0000256" key="1">
    <source>
        <dbReference type="SAM" id="MobiDB-lite"/>
    </source>
</evidence>
<dbReference type="PANTHER" id="PTHR13582:SF0">
    <property type="entry name" value="M-PHASE PHOSPHOPROTEIN 6"/>
    <property type="match status" value="1"/>
</dbReference>
<protein>
    <submittedName>
        <fullName evidence="2">Uncharacterized protein</fullName>
    </submittedName>
</protein>
<evidence type="ECO:0000313" key="3">
    <source>
        <dbReference type="Proteomes" id="UP000001449"/>
    </source>
</evidence>
<feature type="region of interest" description="Disordered" evidence="1">
    <location>
        <begin position="1"/>
        <end position="110"/>
    </location>
</feature>
<dbReference type="InterPro" id="IPR019324">
    <property type="entry name" value="MPP6"/>
</dbReference>
<dbReference type="PaxDb" id="35128-Thaps5906"/>
<dbReference type="EMBL" id="CM000643">
    <property type="protein sequence ID" value="EED91033.1"/>
    <property type="molecule type" value="Genomic_DNA"/>
</dbReference>
<proteinExistence type="predicted"/>
<dbReference type="HOGENOM" id="CLU_130697_0_0_1"/>
<dbReference type="AlphaFoldDB" id="B8C503"/>
<reference evidence="2 3" key="2">
    <citation type="journal article" date="2008" name="Nature">
        <title>The Phaeodactylum genome reveals the evolutionary history of diatom genomes.</title>
        <authorList>
            <person name="Bowler C."/>
            <person name="Allen A.E."/>
            <person name="Badger J.H."/>
            <person name="Grimwood J."/>
            <person name="Jabbari K."/>
            <person name="Kuo A."/>
            <person name="Maheswari U."/>
            <person name="Martens C."/>
            <person name="Maumus F."/>
            <person name="Otillar R.P."/>
            <person name="Rayko E."/>
            <person name="Salamov A."/>
            <person name="Vandepoele K."/>
            <person name="Beszteri B."/>
            <person name="Gruber A."/>
            <person name="Heijde M."/>
            <person name="Katinka M."/>
            <person name="Mock T."/>
            <person name="Valentin K."/>
            <person name="Verret F."/>
            <person name="Berges J.A."/>
            <person name="Brownlee C."/>
            <person name="Cadoret J.P."/>
            <person name="Chiovitti A."/>
            <person name="Choi C.J."/>
            <person name="Coesel S."/>
            <person name="De Martino A."/>
            <person name="Detter J.C."/>
            <person name="Durkin C."/>
            <person name="Falciatore A."/>
            <person name="Fournet J."/>
            <person name="Haruta M."/>
            <person name="Huysman M.J."/>
            <person name="Jenkins B.D."/>
            <person name="Jiroutova K."/>
            <person name="Jorgensen R.E."/>
            <person name="Joubert Y."/>
            <person name="Kaplan A."/>
            <person name="Kroger N."/>
            <person name="Kroth P.G."/>
            <person name="La Roche J."/>
            <person name="Lindquist E."/>
            <person name="Lommer M."/>
            <person name="Martin-Jezequel V."/>
            <person name="Lopez P.J."/>
            <person name="Lucas S."/>
            <person name="Mangogna M."/>
            <person name="McGinnis K."/>
            <person name="Medlin L.K."/>
            <person name="Montsant A."/>
            <person name="Oudot-Le Secq M.P."/>
            <person name="Napoli C."/>
            <person name="Obornik M."/>
            <person name="Parker M.S."/>
            <person name="Petit J.L."/>
            <person name="Porcel B.M."/>
            <person name="Poulsen N."/>
            <person name="Robison M."/>
            <person name="Rychlewski L."/>
            <person name="Rynearson T.A."/>
            <person name="Schmutz J."/>
            <person name="Shapiro H."/>
            <person name="Siaut M."/>
            <person name="Stanley M."/>
            <person name="Sussman M.R."/>
            <person name="Taylor A.R."/>
            <person name="Vardi A."/>
            <person name="von Dassow P."/>
            <person name="Vyverman W."/>
            <person name="Willis A."/>
            <person name="Wyrwicz L.S."/>
            <person name="Rokhsar D.S."/>
            <person name="Weissenbach J."/>
            <person name="Armbrust E.V."/>
            <person name="Green B.R."/>
            <person name="Van de Peer Y."/>
            <person name="Grigoriev I.V."/>
        </authorList>
    </citation>
    <scope>NUCLEOTIDE SEQUENCE [LARGE SCALE GENOMIC DNA]</scope>
    <source>
        <strain evidence="2 3">CCMP1335</strain>
    </source>
</reference>
<reference evidence="2 3" key="1">
    <citation type="journal article" date="2004" name="Science">
        <title>The genome of the diatom Thalassiosira pseudonana: ecology, evolution, and metabolism.</title>
        <authorList>
            <person name="Armbrust E.V."/>
            <person name="Berges J.A."/>
            <person name="Bowler C."/>
            <person name="Green B.R."/>
            <person name="Martinez D."/>
            <person name="Putnam N.H."/>
            <person name="Zhou S."/>
            <person name="Allen A.E."/>
            <person name="Apt K.E."/>
            <person name="Bechner M."/>
            <person name="Brzezinski M.A."/>
            <person name="Chaal B.K."/>
            <person name="Chiovitti A."/>
            <person name="Davis A.K."/>
            <person name="Demarest M.S."/>
            <person name="Detter J.C."/>
            <person name="Glavina T."/>
            <person name="Goodstein D."/>
            <person name="Hadi M.Z."/>
            <person name="Hellsten U."/>
            <person name="Hildebrand M."/>
            <person name="Jenkins B.D."/>
            <person name="Jurka J."/>
            <person name="Kapitonov V.V."/>
            <person name="Kroger N."/>
            <person name="Lau W.W."/>
            <person name="Lane T.W."/>
            <person name="Larimer F.W."/>
            <person name="Lippmeier J.C."/>
            <person name="Lucas S."/>
            <person name="Medina M."/>
            <person name="Montsant A."/>
            <person name="Obornik M."/>
            <person name="Parker M.S."/>
            <person name="Palenik B."/>
            <person name="Pazour G.J."/>
            <person name="Richardson P.M."/>
            <person name="Rynearson T.A."/>
            <person name="Saito M.A."/>
            <person name="Schwartz D.C."/>
            <person name="Thamatrakoln K."/>
            <person name="Valentin K."/>
            <person name="Vardi A."/>
            <person name="Wilkerson F.P."/>
            <person name="Rokhsar D.S."/>
        </authorList>
    </citation>
    <scope>NUCLEOTIDE SEQUENCE [LARGE SCALE GENOMIC DNA]</scope>
    <source>
        <strain evidence="2 3">CCMP1335</strain>
    </source>
</reference>
<keyword evidence="3" id="KW-1185">Reference proteome</keyword>
<dbReference type="Proteomes" id="UP000001449">
    <property type="component" value="Chromosome 6"/>
</dbReference>
<dbReference type="RefSeq" id="XP_002290926.1">
    <property type="nucleotide sequence ID" value="XM_002290890.1"/>
</dbReference>
<sequence length="201" mass="22185">MTTMWKPGTGNPLDMPKGNKQSSDAATASTTPKGNSSSAKKLSNATMGMRFMQRKADDAKKGNPKSVMQAAARQVNARNDGIHERNNRSDPMERKRDSTAITSSPTPPASDTIILEIASVVDMYGIGSDIIGRRSFGGFHKSVRATWDHALKVRTEEDARARNTKTHVTDEELLERYEKYVKGRSGNDSQGRKDKRKRNSS</sequence>
<feature type="region of interest" description="Disordered" evidence="1">
    <location>
        <begin position="179"/>
        <end position="201"/>
    </location>
</feature>